<dbReference type="KEGG" id="pacr:FXN63_02965"/>
<evidence type="ECO:0000259" key="5">
    <source>
        <dbReference type="PROSITE" id="PS50977"/>
    </source>
</evidence>
<dbReference type="OrthoDB" id="9809772at2"/>
<feature type="domain" description="HTH tetR-type" evidence="5">
    <location>
        <begin position="6"/>
        <end position="66"/>
    </location>
</feature>
<dbReference type="EMBL" id="CP043046">
    <property type="protein sequence ID" value="QEI04916.1"/>
    <property type="molecule type" value="Genomic_DNA"/>
</dbReference>
<dbReference type="PANTHER" id="PTHR47506:SF1">
    <property type="entry name" value="HTH-TYPE TRANSCRIPTIONAL REGULATOR YJDC"/>
    <property type="match status" value="1"/>
</dbReference>
<dbReference type="InterPro" id="IPR041479">
    <property type="entry name" value="TetR_CgmR_C"/>
</dbReference>
<keyword evidence="2 4" id="KW-0238">DNA-binding</keyword>
<dbReference type="InterPro" id="IPR001647">
    <property type="entry name" value="HTH_TetR"/>
</dbReference>
<evidence type="ECO:0000256" key="1">
    <source>
        <dbReference type="ARBA" id="ARBA00023015"/>
    </source>
</evidence>
<evidence type="ECO:0000256" key="4">
    <source>
        <dbReference type="PROSITE-ProRule" id="PRU00335"/>
    </source>
</evidence>
<dbReference type="SUPFAM" id="SSF46689">
    <property type="entry name" value="Homeodomain-like"/>
    <property type="match status" value="1"/>
</dbReference>
<dbReference type="PANTHER" id="PTHR47506">
    <property type="entry name" value="TRANSCRIPTIONAL REGULATORY PROTEIN"/>
    <property type="match status" value="1"/>
</dbReference>
<sequence length="190" mass="20500">MGRYQPVDQEKVLDAAEEIVRTRGIAALTIDGVAKAAGISKGGVQSSFGTKDGLITAMYARWNDEYDTMLGKLAAPDSPPMHRLAGHVEVTHHTDEAEADRAAGMLAALLNTPAGLASMQDWYAARLEGIDVTTPAGRRARLAFLANEGAFLLRSFGFMRMDAAMWDEMFADIRSLLAEAQRSDTSKPAV</sequence>
<keyword evidence="1" id="KW-0805">Transcription regulation</keyword>
<evidence type="ECO:0000256" key="2">
    <source>
        <dbReference type="ARBA" id="ARBA00023125"/>
    </source>
</evidence>
<keyword evidence="3" id="KW-0804">Transcription</keyword>
<dbReference type="PRINTS" id="PR00455">
    <property type="entry name" value="HTHTETR"/>
</dbReference>
<dbReference type="AlphaFoldDB" id="A0A5C0ATD2"/>
<reference evidence="6 7" key="1">
    <citation type="submission" date="2019-08" db="EMBL/GenBank/DDBJ databases">
        <title>Amphibian skin-associated Pigmentiphaga: genome sequence and occurrence across geography and hosts.</title>
        <authorList>
            <person name="Bletz M.C."/>
            <person name="Bunk B."/>
            <person name="Sproeer C."/>
            <person name="Biwer P."/>
            <person name="Reiter S."/>
            <person name="Rabemananjara F.C.E."/>
            <person name="Schulz S."/>
            <person name="Overmann J."/>
            <person name="Vences M."/>
        </authorList>
    </citation>
    <scope>NUCLEOTIDE SEQUENCE [LARGE SCALE GENOMIC DNA]</scope>
    <source>
        <strain evidence="6 7">Mada1488</strain>
    </source>
</reference>
<evidence type="ECO:0000313" key="7">
    <source>
        <dbReference type="Proteomes" id="UP000325161"/>
    </source>
</evidence>
<dbReference type="Pfam" id="PF17937">
    <property type="entry name" value="TetR_C_28"/>
    <property type="match status" value="1"/>
</dbReference>
<proteinExistence type="predicted"/>
<evidence type="ECO:0000313" key="6">
    <source>
        <dbReference type="EMBL" id="QEI04916.1"/>
    </source>
</evidence>
<accession>A0A5C0ATD2</accession>
<evidence type="ECO:0000256" key="3">
    <source>
        <dbReference type="ARBA" id="ARBA00023163"/>
    </source>
</evidence>
<dbReference type="InterPro" id="IPR009057">
    <property type="entry name" value="Homeodomain-like_sf"/>
</dbReference>
<dbReference type="Gene3D" id="1.10.357.10">
    <property type="entry name" value="Tetracycline Repressor, domain 2"/>
    <property type="match status" value="1"/>
</dbReference>
<protein>
    <submittedName>
        <fullName evidence="6">TetR/AcrR family transcriptional regulator</fullName>
    </submittedName>
</protein>
<dbReference type="Proteomes" id="UP000325161">
    <property type="component" value="Chromosome"/>
</dbReference>
<dbReference type="PROSITE" id="PS50977">
    <property type="entry name" value="HTH_TETR_2"/>
    <property type="match status" value="1"/>
</dbReference>
<keyword evidence="7" id="KW-1185">Reference proteome</keyword>
<dbReference type="GO" id="GO:0003677">
    <property type="term" value="F:DNA binding"/>
    <property type="evidence" value="ECO:0007669"/>
    <property type="project" value="UniProtKB-UniRule"/>
</dbReference>
<dbReference type="Pfam" id="PF00440">
    <property type="entry name" value="TetR_N"/>
    <property type="match status" value="1"/>
</dbReference>
<name>A0A5C0ATD2_9BURK</name>
<feature type="DNA-binding region" description="H-T-H motif" evidence="4">
    <location>
        <begin position="29"/>
        <end position="48"/>
    </location>
</feature>
<gene>
    <name evidence="6" type="ORF">FXN63_02965</name>
</gene>
<organism evidence="6 7">
    <name type="scientific">Pigmentiphaga aceris</name>
    <dbReference type="NCBI Taxonomy" id="1940612"/>
    <lineage>
        <taxon>Bacteria</taxon>
        <taxon>Pseudomonadati</taxon>
        <taxon>Pseudomonadota</taxon>
        <taxon>Betaproteobacteria</taxon>
        <taxon>Burkholderiales</taxon>
        <taxon>Alcaligenaceae</taxon>
        <taxon>Pigmentiphaga</taxon>
    </lineage>
</organism>